<keyword evidence="1" id="KW-0472">Membrane</keyword>
<dbReference type="RefSeq" id="WP_024071079.1">
    <property type="nucleotide sequence ID" value="NC_023062.1"/>
</dbReference>
<keyword evidence="1" id="KW-1133">Transmembrane helix</keyword>
<evidence type="ECO:0000313" key="3">
    <source>
        <dbReference type="Proteomes" id="UP000018745"/>
    </source>
</evidence>
<sequence>MGFKGKPVLRAFQRSCINFVCFLYSRRDGVQEGMEKLLNCWIYEMIAFFALIGGFVALGVLSDWTTAGFLWIGPLIFSFVLNVFLVFNYLSVIKRSTSEERELYFPEGISNLLKINALIGFFLPYGIYAKGMLFKHFYILYKKDKLPWASPKDTSKERRKKFRQARIAKRRALDRVLDEGLIKSWRASKSKVSSDSPQETT</sequence>
<accession>A0ABM5P1J6</accession>
<gene>
    <name evidence="2" type="ORF">OVS_01460</name>
</gene>
<proteinExistence type="predicted"/>
<reference evidence="2 3" key="1">
    <citation type="journal article" date="2014" name="Genome Announc.">
        <title>Complete Genome Sequence of Mycoplasma ovis Strain Michigan, a Hemoplasma of Sheep with Two Distinct 16S rRNA Genes.</title>
        <authorList>
            <person name="Deshuillers P.L."/>
            <person name="Santos A.P."/>
            <person name="do Nascimento N.C."/>
            <person name="Hampel J.A."/>
            <person name="Bergin I.L."/>
            <person name="Dyson M.C."/>
            <person name="Messick J.B."/>
        </authorList>
    </citation>
    <scope>NUCLEOTIDE SEQUENCE [LARGE SCALE GENOMIC DNA]</scope>
    <source>
        <strain evidence="2 3">Michigan</strain>
    </source>
</reference>
<feature type="transmembrane region" description="Helical" evidence="1">
    <location>
        <begin position="41"/>
        <end position="62"/>
    </location>
</feature>
<dbReference type="EMBL" id="CP006935">
    <property type="protein sequence ID" value="AHC40201.1"/>
    <property type="molecule type" value="Genomic_DNA"/>
</dbReference>
<evidence type="ECO:0000256" key="1">
    <source>
        <dbReference type="SAM" id="Phobius"/>
    </source>
</evidence>
<name>A0ABM5P1J6_9MOLU</name>
<keyword evidence="1" id="KW-0812">Transmembrane</keyword>
<evidence type="ECO:0000313" key="2">
    <source>
        <dbReference type="EMBL" id="AHC40201.1"/>
    </source>
</evidence>
<keyword evidence="3" id="KW-1185">Reference proteome</keyword>
<organism evidence="2 3">
    <name type="scientific">Mycoplasma ovis str. Michigan</name>
    <dbReference type="NCBI Taxonomy" id="1415773"/>
    <lineage>
        <taxon>Bacteria</taxon>
        <taxon>Bacillati</taxon>
        <taxon>Mycoplasmatota</taxon>
        <taxon>Mollicutes</taxon>
        <taxon>Mycoplasmataceae</taxon>
        <taxon>Mycoplasma</taxon>
    </lineage>
</organism>
<feature type="transmembrane region" description="Helical" evidence="1">
    <location>
        <begin position="68"/>
        <end position="90"/>
    </location>
</feature>
<feature type="transmembrane region" description="Helical" evidence="1">
    <location>
        <begin position="111"/>
        <end position="128"/>
    </location>
</feature>
<dbReference type="Proteomes" id="UP000018745">
    <property type="component" value="Chromosome"/>
</dbReference>
<protein>
    <submittedName>
        <fullName evidence="2">Uncharacterized protein</fullName>
    </submittedName>
</protein>